<dbReference type="RefSeq" id="WP_183985975.1">
    <property type="nucleotide sequence ID" value="NZ_JACHHG010000004.1"/>
</dbReference>
<dbReference type="CDD" id="cd24048">
    <property type="entry name" value="ASKHA_NBD_FtsA"/>
    <property type="match status" value="1"/>
</dbReference>
<dbReference type="AlphaFoldDB" id="A0A841I0Q8"/>
<dbReference type="Gene3D" id="3.30.1490.110">
    <property type="match status" value="1"/>
</dbReference>
<dbReference type="NCBIfam" id="TIGR01174">
    <property type="entry name" value="ftsA"/>
    <property type="match status" value="1"/>
</dbReference>
<dbReference type="Pfam" id="PF02491">
    <property type="entry name" value="SHS2_FTSA"/>
    <property type="match status" value="1"/>
</dbReference>
<evidence type="ECO:0000256" key="6">
    <source>
        <dbReference type="PIRNR" id="PIRNR003101"/>
    </source>
</evidence>
<evidence type="ECO:0000313" key="9">
    <source>
        <dbReference type="EMBL" id="MBB6097999.1"/>
    </source>
</evidence>
<feature type="domain" description="SHS2" evidence="8">
    <location>
        <begin position="7"/>
        <end position="194"/>
    </location>
</feature>
<sequence>MKDNRIIVGLDIGTTKISTVIGELGPDGVLDVIGEGTVPSEGMKKGAVVNLERTTAAIRQSVAAAERVAGVKVHEAYVGVAGAHIRALTSHGLAAIRRNQEITRADVERAIENAKAVPMDPNIEVIHSLPQEYVIDGQEGIKNPVGMQGVRLEVDVHIVTGASGPLANLRRCISEAGLGTKQLVLQAYASGLAVLDASETESTVVLIDIGGGTTDVGVFRRGNLAHSAVIPIGGDHITADLAQILKIPLEEAERIKRKYGSALPDLADPDLSLEITQGGSVTSISAFELSRIIKPRVAEIYSLVRDQIDAALGPIELVASSVILTGGASLMRGTAELARDRFRLPVRLGRPRGIEGLTDVVSSPAHATAVGLARYGAVYDHEGGPLATRSPEPRTVPVPNVPFSTPEATPTPVVRDGRTEPRGDTRPTAPVTPPAAEPPQKAAASNGTGKGFMDRVREFFKDWF</sequence>
<evidence type="ECO:0000256" key="5">
    <source>
        <dbReference type="HAMAP-Rule" id="MF_02033"/>
    </source>
</evidence>
<keyword evidence="3 5" id="KW-0472">Membrane</keyword>
<dbReference type="HAMAP" id="MF_02033">
    <property type="entry name" value="FtsA"/>
    <property type="match status" value="1"/>
</dbReference>
<dbReference type="SUPFAM" id="SSF53067">
    <property type="entry name" value="Actin-like ATPase domain"/>
    <property type="match status" value="2"/>
</dbReference>
<comment type="subcellular location">
    <subcellularLocation>
        <location evidence="5">Cell membrane</location>
        <topology evidence="5">Peripheral membrane protein</topology>
        <orientation evidence="5">Cytoplasmic side</orientation>
    </subcellularLocation>
    <text evidence="5">Localizes to the Z ring in an FtsZ-dependent manner. Targeted to the membrane through a conserved C-terminal amphipathic helix.</text>
</comment>
<evidence type="ECO:0000313" key="10">
    <source>
        <dbReference type="Proteomes" id="UP000569951"/>
    </source>
</evidence>
<dbReference type="InterPro" id="IPR050696">
    <property type="entry name" value="FtsA/MreB"/>
</dbReference>
<evidence type="ECO:0000256" key="1">
    <source>
        <dbReference type="ARBA" id="ARBA00022475"/>
    </source>
</evidence>
<protein>
    <recommendedName>
        <fullName evidence="5 6">Cell division protein FtsA</fullName>
    </recommendedName>
</protein>
<name>A0A841I0Q8_9DEIO</name>
<comment type="caution">
    <text evidence="9">The sequence shown here is derived from an EMBL/GenBank/DDBJ whole genome shotgun (WGS) entry which is preliminary data.</text>
</comment>
<keyword evidence="2 5" id="KW-0132">Cell division</keyword>
<comment type="subunit">
    <text evidence="5">Self-interacts. Interacts with FtsZ.</text>
</comment>
<reference evidence="9 10" key="1">
    <citation type="submission" date="2020-08" db="EMBL/GenBank/DDBJ databases">
        <title>Genomic Encyclopedia of Type Strains, Phase IV (KMG-IV): sequencing the most valuable type-strain genomes for metagenomic binning, comparative biology and taxonomic classification.</title>
        <authorList>
            <person name="Goeker M."/>
        </authorList>
    </citation>
    <scope>NUCLEOTIDE SEQUENCE [LARGE SCALE GENOMIC DNA]</scope>
    <source>
        <strain evidence="9 10">DSM 21458</strain>
    </source>
</reference>
<keyword evidence="10" id="KW-1185">Reference proteome</keyword>
<dbReference type="GO" id="GO:0032153">
    <property type="term" value="C:cell division site"/>
    <property type="evidence" value="ECO:0007669"/>
    <property type="project" value="UniProtKB-UniRule"/>
</dbReference>
<dbReference type="InterPro" id="IPR003494">
    <property type="entry name" value="SHS2_FtsA"/>
</dbReference>
<keyword evidence="1 5" id="KW-1003">Cell membrane</keyword>
<dbReference type="Proteomes" id="UP000569951">
    <property type="component" value="Unassembled WGS sequence"/>
</dbReference>
<dbReference type="PANTHER" id="PTHR32432">
    <property type="entry name" value="CELL DIVISION PROTEIN FTSA-RELATED"/>
    <property type="match status" value="1"/>
</dbReference>
<evidence type="ECO:0000256" key="3">
    <source>
        <dbReference type="ARBA" id="ARBA00023136"/>
    </source>
</evidence>
<comment type="function">
    <text evidence="5 6">Cell division protein that is involved in the assembly of the Z ring. May serve as a membrane anchor for the Z ring.</text>
</comment>
<dbReference type="SMART" id="SM00842">
    <property type="entry name" value="FtsA"/>
    <property type="match status" value="1"/>
</dbReference>
<dbReference type="Gene3D" id="3.30.420.40">
    <property type="match status" value="1"/>
</dbReference>
<feature type="region of interest" description="Disordered" evidence="7">
    <location>
        <begin position="383"/>
        <end position="451"/>
    </location>
</feature>
<dbReference type="PANTHER" id="PTHR32432:SF4">
    <property type="entry name" value="CELL DIVISION PROTEIN FTSA"/>
    <property type="match status" value="1"/>
</dbReference>
<feature type="compositionally biased region" description="Basic and acidic residues" evidence="7">
    <location>
        <begin position="415"/>
        <end position="425"/>
    </location>
</feature>
<evidence type="ECO:0000256" key="4">
    <source>
        <dbReference type="ARBA" id="ARBA00023306"/>
    </source>
</evidence>
<dbReference type="InterPro" id="IPR020823">
    <property type="entry name" value="Cell_div_FtsA"/>
</dbReference>
<accession>A0A841I0Q8</accession>
<evidence type="ECO:0000259" key="8">
    <source>
        <dbReference type="SMART" id="SM00842"/>
    </source>
</evidence>
<organism evidence="9 10">
    <name type="scientific">Deinobacterium chartae</name>
    <dbReference type="NCBI Taxonomy" id="521158"/>
    <lineage>
        <taxon>Bacteria</taxon>
        <taxon>Thermotogati</taxon>
        <taxon>Deinococcota</taxon>
        <taxon>Deinococci</taxon>
        <taxon>Deinococcales</taxon>
        <taxon>Deinococcaceae</taxon>
        <taxon>Deinobacterium</taxon>
    </lineage>
</organism>
<dbReference type="GO" id="GO:0043093">
    <property type="term" value="P:FtsZ-dependent cytokinesis"/>
    <property type="evidence" value="ECO:0007669"/>
    <property type="project" value="UniProtKB-UniRule"/>
</dbReference>
<proteinExistence type="inferred from homology"/>
<keyword evidence="4 5" id="KW-0131">Cell cycle</keyword>
<dbReference type="PIRSF" id="PIRSF003101">
    <property type="entry name" value="FtsA"/>
    <property type="match status" value="1"/>
</dbReference>
<evidence type="ECO:0000256" key="7">
    <source>
        <dbReference type="SAM" id="MobiDB-lite"/>
    </source>
</evidence>
<evidence type="ECO:0000256" key="2">
    <source>
        <dbReference type="ARBA" id="ARBA00022618"/>
    </source>
</evidence>
<comment type="similarity">
    <text evidence="5 6">Belongs to the FtsA/MreB family.</text>
</comment>
<dbReference type="EMBL" id="JACHHG010000004">
    <property type="protein sequence ID" value="MBB6097999.1"/>
    <property type="molecule type" value="Genomic_DNA"/>
</dbReference>
<dbReference type="Pfam" id="PF14450">
    <property type="entry name" value="FtsA"/>
    <property type="match status" value="1"/>
</dbReference>
<dbReference type="GO" id="GO:0009898">
    <property type="term" value="C:cytoplasmic side of plasma membrane"/>
    <property type="evidence" value="ECO:0007669"/>
    <property type="project" value="UniProtKB-UniRule"/>
</dbReference>
<dbReference type="InterPro" id="IPR043129">
    <property type="entry name" value="ATPase_NBD"/>
</dbReference>
<gene>
    <name evidence="5" type="primary">ftsA</name>
    <name evidence="9" type="ORF">HNR42_001422</name>
</gene>